<evidence type="ECO:0000313" key="4">
    <source>
        <dbReference type="Proteomes" id="UP000659438"/>
    </source>
</evidence>
<gene>
    <name evidence="3" type="ORF">HU742_018065</name>
    <name evidence="2" type="ORF">HU742_07900</name>
</gene>
<organism evidence="2">
    <name type="scientific">Pseudomonas marvdashtae</name>
    <dbReference type="NCBI Taxonomy" id="2745500"/>
    <lineage>
        <taxon>Bacteria</taxon>
        <taxon>Pseudomonadati</taxon>
        <taxon>Pseudomonadota</taxon>
        <taxon>Gammaproteobacteria</taxon>
        <taxon>Pseudomonadales</taxon>
        <taxon>Pseudomonadaceae</taxon>
        <taxon>Pseudomonas</taxon>
    </lineage>
</organism>
<comment type="caution">
    <text evidence="2">The sequence shown here is derived from an EMBL/GenBank/DDBJ whole genome shotgun (WGS) entry which is preliminary data.</text>
</comment>
<dbReference type="Pfam" id="PF18454">
    <property type="entry name" value="Mtd_N"/>
    <property type="match status" value="1"/>
</dbReference>
<dbReference type="RefSeq" id="WP_186643076.1">
    <property type="nucleotide sequence ID" value="NZ_JABWQX020000001.1"/>
</dbReference>
<dbReference type="Gene3D" id="2.10.10.30">
    <property type="match status" value="1"/>
</dbReference>
<keyword evidence="4" id="KW-1185">Reference proteome</keyword>
<protein>
    <recommendedName>
        <fullName evidence="1">Major tropism determinant N-terminal domain-containing protein</fullName>
    </recommendedName>
</protein>
<evidence type="ECO:0000259" key="1">
    <source>
        <dbReference type="Pfam" id="PF18454"/>
    </source>
</evidence>
<proteinExistence type="predicted"/>
<dbReference type="EMBL" id="JABWQX020000001">
    <property type="protein sequence ID" value="MBV4553054.1"/>
    <property type="molecule type" value="Genomic_DNA"/>
</dbReference>
<dbReference type="InterPro" id="IPR041352">
    <property type="entry name" value="Mtd_N"/>
</dbReference>
<evidence type="ECO:0000313" key="3">
    <source>
        <dbReference type="EMBL" id="MBV4553054.1"/>
    </source>
</evidence>
<accession>A0A923FNJ5</accession>
<dbReference type="EMBL" id="JABWQX010000002">
    <property type="protein sequence ID" value="MBC3395124.1"/>
    <property type="molecule type" value="Genomic_DNA"/>
</dbReference>
<evidence type="ECO:0000313" key="2">
    <source>
        <dbReference type="EMBL" id="MBC3395124.1"/>
    </source>
</evidence>
<name>A0A923FNJ5_9PSED</name>
<dbReference type="AlphaFoldDB" id="A0A923FNJ5"/>
<reference evidence="2 4" key="1">
    <citation type="journal article" date="2020" name="Microorganisms">
        <title>Reliable Identification of Environmental Pseudomonas Isolates Using the rpoD Gene.</title>
        <authorList>
            <consortium name="The Broad Institute Genome Sequencing Platform"/>
            <person name="Girard L."/>
            <person name="Lood C."/>
            <person name="Rokni-Zadeh H."/>
            <person name="van Noort V."/>
            <person name="Lavigne R."/>
            <person name="De Mot R."/>
        </authorList>
    </citation>
    <scope>NUCLEOTIDE SEQUENCE</scope>
    <source>
        <strain evidence="2 4">SWRI102</strain>
    </source>
</reference>
<dbReference type="Proteomes" id="UP000659438">
    <property type="component" value="Unassembled WGS sequence"/>
</dbReference>
<feature type="domain" description="Major tropism determinant N-terminal" evidence="1">
    <location>
        <begin position="6"/>
        <end position="41"/>
    </location>
</feature>
<sequence length="469" mass="48064">MSTQMQLRGGTTAENLLFTGAQREVTVDTDKNTLVVHDGVTPGGFTLASEGQVADSTYFYVDDTAGGSAANAYILVPQANTNQPNSYMNGIVLGFTTGNVNTGASTANFQGLGVKNIKYRDGTDPAAGDIFGRITVIYDETADWLELQRKPGTPLSQVRSILGSVSGNALTVTLTPTTVDFRSPTGSNGAVNSRTLTANTSLIVPAGATLGTVSGVLSTIVIVAIDNGGAVELAVINQAGGVTLDETALINTTAISAGATSATTFYSQNARVGVPYRVVGMVQSTQAAAGTWSATPTKVQGQGGQAIFDQKNRLFMSAVQNTTSGTAIDFTGIPSGVNRMSINFSSLSTSGTNTVTFQLGAGSVDSAGYVGVTTITQHSTLPGVVQYTTGITCDNATAATSVMHGSIIFTRISANTWTISGTAALSNTGRGFIFSGAKALSGTLDRIRITTAGGTDTFDGGTASINWEL</sequence>
<reference evidence="2" key="2">
    <citation type="submission" date="2020-07" db="EMBL/GenBank/DDBJ databases">
        <authorList>
            <person name="Lood C."/>
            <person name="Girard L."/>
        </authorList>
    </citation>
    <scope>NUCLEOTIDE SEQUENCE</scope>
    <source>
        <strain evidence="2">SWRI102</strain>
    </source>
</reference>
<reference evidence="3" key="3">
    <citation type="submission" date="2021-06" db="EMBL/GenBank/DDBJ databases">
        <title>Updating the genus Pseudomonas: Description of 43 new species and partition of the Pseudomonas putida group.</title>
        <authorList>
            <person name="Girard L."/>
            <person name="Lood C."/>
            <person name="Vandamme P."/>
            <person name="Rokni-Zadeh H."/>
            <person name="Van Noort V."/>
            <person name="Hofte M."/>
            <person name="Lavigne R."/>
            <person name="De Mot R."/>
        </authorList>
    </citation>
    <scope>NUCLEOTIDE SEQUENCE</scope>
    <source>
        <strain evidence="3">SWRI102</strain>
    </source>
</reference>